<accession>A0AAD7RSI2</accession>
<dbReference type="EMBL" id="JAINUG010000198">
    <property type="protein sequence ID" value="KAJ8388206.1"/>
    <property type="molecule type" value="Genomic_DNA"/>
</dbReference>
<dbReference type="Proteomes" id="UP001221898">
    <property type="component" value="Unassembled WGS sequence"/>
</dbReference>
<sequence length="130" mass="14242">MTECFKEQHSIVAGHSFSENYDSELQGCFCLAILKASFKESRQLPLRGTRASSAVEQDRRARTSRTSPSPHSSPMPGRGGGSSDQNVTGARQVPHGFTWFRSARFYPVPRPLSRFALRPFGSFGTASSSA</sequence>
<protein>
    <submittedName>
        <fullName evidence="2">Uncharacterized protein</fullName>
    </submittedName>
</protein>
<feature type="region of interest" description="Disordered" evidence="1">
    <location>
        <begin position="45"/>
        <end position="90"/>
    </location>
</feature>
<feature type="compositionally biased region" description="Low complexity" evidence="1">
    <location>
        <begin position="64"/>
        <end position="76"/>
    </location>
</feature>
<dbReference type="AlphaFoldDB" id="A0AAD7RSI2"/>
<gene>
    <name evidence="2" type="ORF">AAFF_G00135770</name>
</gene>
<name>A0AAD7RSI2_9TELE</name>
<evidence type="ECO:0000256" key="1">
    <source>
        <dbReference type="SAM" id="MobiDB-lite"/>
    </source>
</evidence>
<proteinExistence type="predicted"/>
<evidence type="ECO:0000313" key="2">
    <source>
        <dbReference type="EMBL" id="KAJ8388206.1"/>
    </source>
</evidence>
<evidence type="ECO:0000313" key="3">
    <source>
        <dbReference type="Proteomes" id="UP001221898"/>
    </source>
</evidence>
<keyword evidence="3" id="KW-1185">Reference proteome</keyword>
<comment type="caution">
    <text evidence="2">The sequence shown here is derived from an EMBL/GenBank/DDBJ whole genome shotgun (WGS) entry which is preliminary data.</text>
</comment>
<organism evidence="2 3">
    <name type="scientific">Aldrovandia affinis</name>
    <dbReference type="NCBI Taxonomy" id="143900"/>
    <lineage>
        <taxon>Eukaryota</taxon>
        <taxon>Metazoa</taxon>
        <taxon>Chordata</taxon>
        <taxon>Craniata</taxon>
        <taxon>Vertebrata</taxon>
        <taxon>Euteleostomi</taxon>
        <taxon>Actinopterygii</taxon>
        <taxon>Neopterygii</taxon>
        <taxon>Teleostei</taxon>
        <taxon>Notacanthiformes</taxon>
        <taxon>Halosauridae</taxon>
        <taxon>Aldrovandia</taxon>
    </lineage>
</organism>
<reference evidence="2" key="1">
    <citation type="journal article" date="2023" name="Science">
        <title>Genome structures resolve the early diversification of teleost fishes.</title>
        <authorList>
            <person name="Parey E."/>
            <person name="Louis A."/>
            <person name="Montfort J."/>
            <person name="Bouchez O."/>
            <person name="Roques C."/>
            <person name="Iampietro C."/>
            <person name="Lluch J."/>
            <person name="Castinel A."/>
            <person name="Donnadieu C."/>
            <person name="Desvignes T."/>
            <person name="Floi Bucao C."/>
            <person name="Jouanno E."/>
            <person name="Wen M."/>
            <person name="Mejri S."/>
            <person name="Dirks R."/>
            <person name="Jansen H."/>
            <person name="Henkel C."/>
            <person name="Chen W.J."/>
            <person name="Zahm M."/>
            <person name="Cabau C."/>
            <person name="Klopp C."/>
            <person name="Thompson A.W."/>
            <person name="Robinson-Rechavi M."/>
            <person name="Braasch I."/>
            <person name="Lecointre G."/>
            <person name="Bobe J."/>
            <person name="Postlethwait J.H."/>
            <person name="Berthelot C."/>
            <person name="Roest Crollius H."/>
            <person name="Guiguen Y."/>
        </authorList>
    </citation>
    <scope>NUCLEOTIDE SEQUENCE</scope>
    <source>
        <strain evidence="2">NC1722</strain>
    </source>
</reference>